<organism evidence="1 2">
    <name type="scientific">Antarcticirhabdus aurantiaca</name>
    <dbReference type="NCBI Taxonomy" id="2606717"/>
    <lineage>
        <taxon>Bacteria</taxon>
        <taxon>Pseudomonadati</taxon>
        <taxon>Pseudomonadota</taxon>
        <taxon>Alphaproteobacteria</taxon>
        <taxon>Hyphomicrobiales</taxon>
        <taxon>Aurantimonadaceae</taxon>
        <taxon>Antarcticirhabdus</taxon>
    </lineage>
</organism>
<sequence length="145" mass="15765">MIFKRVLVCGGSHNTPWAAVLDALDTLADNLRQEAALLNNELHLTIIHEGRGSDVGSYADGWAVANKVSTEEFSFEWMPAGPERNESIIELGRPDVVIAFVGNPSSLELVSLSRKAGIDVHLLATSSQNRQKDAPEQHSSSRSQT</sequence>
<accession>A0ACD4NJ00</accession>
<name>A0ACD4NJ00_9HYPH</name>
<dbReference type="EMBL" id="CP113520">
    <property type="protein sequence ID" value="WAJ26823.1"/>
    <property type="molecule type" value="Genomic_DNA"/>
</dbReference>
<evidence type="ECO:0000313" key="1">
    <source>
        <dbReference type="EMBL" id="WAJ26823.1"/>
    </source>
</evidence>
<dbReference type="Proteomes" id="UP001163223">
    <property type="component" value="Chromosome"/>
</dbReference>
<proteinExistence type="predicted"/>
<keyword evidence="2" id="KW-1185">Reference proteome</keyword>
<gene>
    <name evidence="1" type="ORF">OXU80_18405</name>
</gene>
<evidence type="ECO:0000313" key="2">
    <source>
        <dbReference type="Proteomes" id="UP001163223"/>
    </source>
</evidence>
<protein>
    <submittedName>
        <fullName evidence="1">Uncharacterized protein</fullName>
    </submittedName>
</protein>
<reference evidence="1" key="1">
    <citation type="submission" date="2022-11" db="EMBL/GenBank/DDBJ databases">
        <title>beta-Carotene-producing bacterium, Jeongeuplla avenae sp. nov., alleviates the salt stress of Arabidopsis seedlings.</title>
        <authorList>
            <person name="Jiang L."/>
            <person name="Lee J."/>
        </authorList>
    </citation>
    <scope>NUCLEOTIDE SEQUENCE</scope>
    <source>
        <strain evidence="1">DY_R2A_6</strain>
    </source>
</reference>